<evidence type="ECO:0000256" key="4">
    <source>
        <dbReference type="ARBA" id="ARBA00022670"/>
    </source>
</evidence>
<evidence type="ECO:0000313" key="13">
    <source>
        <dbReference type="Proteomes" id="UP000663868"/>
    </source>
</evidence>
<dbReference type="InterPro" id="IPR003323">
    <property type="entry name" value="OTU_dom"/>
</dbReference>
<evidence type="ECO:0000256" key="8">
    <source>
        <dbReference type="ARBA" id="ARBA00022801"/>
    </source>
</evidence>
<dbReference type="PANTHER" id="PTHR13367">
    <property type="entry name" value="UBIQUITIN THIOESTERASE"/>
    <property type="match status" value="1"/>
</dbReference>
<name>A0A820RMA0_9BILA</name>
<sequence>MDSLVDTPTMISLEETKRLNWWVNKKLPCPKLYPLVTTGDGNCLLHATSLAMWGFHDHSLSMRKALNETLITSKPNCSLYRRWRWAQSVQNKKVLSI</sequence>
<keyword evidence="4" id="KW-0645">Protease</keyword>
<evidence type="ECO:0000256" key="1">
    <source>
        <dbReference type="ARBA" id="ARBA00000707"/>
    </source>
</evidence>
<dbReference type="GO" id="GO:0070530">
    <property type="term" value="F:K63-linked polyubiquitin modification-dependent protein binding"/>
    <property type="evidence" value="ECO:0007669"/>
    <property type="project" value="TreeGrafter"/>
</dbReference>
<evidence type="ECO:0000256" key="3">
    <source>
        <dbReference type="ARBA" id="ARBA00012759"/>
    </source>
</evidence>
<dbReference type="GO" id="GO:0071108">
    <property type="term" value="P:protein K48-linked deubiquitination"/>
    <property type="evidence" value="ECO:0007669"/>
    <property type="project" value="TreeGrafter"/>
</dbReference>
<comment type="similarity">
    <text evidence="2">Belongs to the peptidase C64 family.</text>
</comment>
<dbReference type="InterPro" id="IPR051346">
    <property type="entry name" value="OTU_Deubiquitinase"/>
</dbReference>
<dbReference type="PANTHER" id="PTHR13367:SF27">
    <property type="entry name" value="OTU DOMAIN-CONTAINING PROTEIN"/>
    <property type="match status" value="1"/>
</dbReference>
<keyword evidence="10" id="KW-0862">Zinc</keyword>
<keyword evidence="8" id="KW-0378">Hydrolase</keyword>
<dbReference type="GO" id="GO:0070536">
    <property type="term" value="P:protein K63-linked deubiquitination"/>
    <property type="evidence" value="ECO:0007669"/>
    <property type="project" value="TreeGrafter"/>
</dbReference>
<evidence type="ECO:0000256" key="6">
    <source>
        <dbReference type="ARBA" id="ARBA00022771"/>
    </source>
</evidence>
<dbReference type="EC" id="3.4.19.12" evidence="3"/>
<evidence type="ECO:0000256" key="10">
    <source>
        <dbReference type="ARBA" id="ARBA00022833"/>
    </source>
</evidence>
<keyword evidence="9" id="KW-0788">Thiol protease</keyword>
<protein>
    <recommendedName>
        <fullName evidence="3">ubiquitinyl hydrolase 1</fullName>
        <ecNumber evidence="3">3.4.19.12</ecNumber>
    </recommendedName>
</protein>
<evidence type="ECO:0000256" key="5">
    <source>
        <dbReference type="ARBA" id="ARBA00022723"/>
    </source>
</evidence>
<feature type="domain" description="OTU" evidence="11">
    <location>
        <begin position="32"/>
        <end position="97"/>
    </location>
</feature>
<dbReference type="GO" id="GO:0005634">
    <property type="term" value="C:nucleus"/>
    <property type="evidence" value="ECO:0007669"/>
    <property type="project" value="TreeGrafter"/>
</dbReference>
<dbReference type="GO" id="GO:0004843">
    <property type="term" value="F:cysteine-type deubiquitinase activity"/>
    <property type="evidence" value="ECO:0007669"/>
    <property type="project" value="UniProtKB-EC"/>
</dbReference>
<keyword evidence="6" id="KW-0863">Zinc-finger</keyword>
<organism evidence="12 13">
    <name type="scientific">Adineta steineri</name>
    <dbReference type="NCBI Taxonomy" id="433720"/>
    <lineage>
        <taxon>Eukaryota</taxon>
        <taxon>Metazoa</taxon>
        <taxon>Spiralia</taxon>
        <taxon>Gnathifera</taxon>
        <taxon>Rotifera</taxon>
        <taxon>Eurotatoria</taxon>
        <taxon>Bdelloidea</taxon>
        <taxon>Adinetida</taxon>
        <taxon>Adinetidae</taxon>
        <taxon>Adineta</taxon>
    </lineage>
</organism>
<gene>
    <name evidence="12" type="ORF">KXQ929_LOCUS53172</name>
</gene>
<dbReference type="GO" id="GO:0035871">
    <property type="term" value="P:protein K11-linked deubiquitination"/>
    <property type="evidence" value="ECO:0007669"/>
    <property type="project" value="TreeGrafter"/>
</dbReference>
<dbReference type="EMBL" id="CAJOBB010029536">
    <property type="protein sequence ID" value="CAF4437570.1"/>
    <property type="molecule type" value="Genomic_DNA"/>
</dbReference>
<proteinExistence type="inferred from homology"/>
<evidence type="ECO:0000259" key="11">
    <source>
        <dbReference type="PROSITE" id="PS50802"/>
    </source>
</evidence>
<comment type="caution">
    <text evidence="12">The sequence shown here is derived from an EMBL/GenBank/DDBJ whole genome shotgun (WGS) entry which is preliminary data.</text>
</comment>
<evidence type="ECO:0000256" key="9">
    <source>
        <dbReference type="ARBA" id="ARBA00022807"/>
    </source>
</evidence>
<reference evidence="12" key="1">
    <citation type="submission" date="2021-02" db="EMBL/GenBank/DDBJ databases">
        <authorList>
            <person name="Nowell W R."/>
        </authorList>
    </citation>
    <scope>NUCLEOTIDE SEQUENCE</scope>
</reference>
<comment type="catalytic activity">
    <reaction evidence="1">
        <text>Thiol-dependent hydrolysis of ester, thioester, amide, peptide and isopeptide bonds formed by the C-terminal Gly of ubiquitin (a 76-residue protein attached to proteins as an intracellular targeting signal).</text>
        <dbReference type="EC" id="3.4.19.12"/>
    </reaction>
</comment>
<dbReference type="Proteomes" id="UP000663868">
    <property type="component" value="Unassembled WGS sequence"/>
</dbReference>
<dbReference type="GO" id="GO:0008270">
    <property type="term" value="F:zinc ion binding"/>
    <property type="evidence" value="ECO:0007669"/>
    <property type="project" value="UniProtKB-KW"/>
</dbReference>
<evidence type="ECO:0000313" key="12">
    <source>
        <dbReference type="EMBL" id="CAF4437570.1"/>
    </source>
</evidence>
<keyword evidence="7" id="KW-0833">Ubl conjugation pathway</keyword>
<dbReference type="PROSITE" id="PS50802">
    <property type="entry name" value="OTU"/>
    <property type="match status" value="1"/>
</dbReference>
<evidence type="ECO:0000256" key="2">
    <source>
        <dbReference type="ARBA" id="ARBA00005865"/>
    </source>
</evidence>
<evidence type="ECO:0000256" key="7">
    <source>
        <dbReference type="ARBA" id="ARBA00022786"/>
    </source>
</evidence>
<accession>A0A820RMA0</accession>
<dbReference type="GO" id="GO:0071947">
    <property type="term" value="P:protein deubiquitination involved in ubiquitin-dependent protein catabolic process"/>
    <property type="evidence" value="ECO:0007669"/>
    <property type="project" value="TreeGrafter"/>
</dbReference>
<keyword evidence="5" id="KW-0479">Metal-binding</keyword>
<dbReference type="AlphaFoldDB" id="A0A820RMA0"/>
<dbReference type="GO" id="GO:0005737">
    <property type="term" value="C:cytoplasm"/>
    <property type="evidence" value="ECO:0007669"/>
    <property type="project" value="TreeGrafter"/>
</dbReference>